<dbReference type="Pfam" id="PF03754">
    <property type="entry name" value="At2g31720-like"/>
    <property type="match status" value="1"/>
</dbReference>
<dbReference type="GO" id="GO:0005634">
    <property type="term" value="C:nucleus"/>
    <property type="evidence" value="ECO:0007669"/>
    <property type="project" value="UniProtKB-SubCell"/>
</dbReference>
<keyword evidence="5" id="KW-0539">Nucleus</keyword>
<dbReference type="Gene3D" id="2.40.330.10">
    <property type="entry name" value="DNA-binding pseudobarrel domain"/>
    <property type="match status" value="1"/>
</dbReference>
<feature type="region of interest" description="Disordered" evidence="6">
    <location>
        <begin position="52"/>
        <end position="71"/>
    </location>
</feature>
<sequence length="338" mass="38465">MGYLTMKDFKGMQIPSSCPMDYLTAVAEVATIQYEEEKSKESHSKQERLIKEKILKKPMTMPTDSPWKQGFDEENSMVSAFQAQRPKNGLKRIYGSEEGDIDFKINQKKSKYNNKKPIRSMQKLDLPPFPNPPPDMPEEVKNHIKGIDGSEVFMVIQKSLTATDLKPNHSRLSIPFGKINRGFLKERERDLLDQQISLEVPFYEPSHKVSSMILRQWDMGKDSGKSSSMYALRTYWNAVAKENDLKAEDVIQVWSFRVGDEQKLCLALVVVSRVRDLDGHGWSKMSDNEGASSSLGREKELGCGGSKWTVEDTSTSKERENIQCREYKHGINSSALSP</sequence>
<keyword evidence="8" id="KW-1185">Reference proteome</keyword>
<proteinExistence type="predicted"/>
<gene>
    <name evidence="7" type="ORF">FH972_002712</name>
</gene>
<evidence type="ECO:0000256" key="1">
    <source>
        <dbReference type="ARBA" id="ARBA00004123"/>
    </source>
</evidence>
<evidence type="ECO:0000256" key="4">
    <source>
        <dbReference type="ARBA" id="ARBA00023163"/>
    </source>
</evidence>
<protein>
    <recommendedName>
        <fullName evidence="9">TF-B3 domain-containing protein</fullName>
    </recommendedName>
</protein>
<dbReference type="GO" id="GO:0003677">
    <property type="term" value="F:DNA binding"/>
    <property type="evidence" value="ECO:0007669"/>
    <property type="project" value="UniProtKB-KW"/>
</dbReference>
<feature type="region of interest" description="Disordered" evidence="6">
    <location>
        <begin position="282"/>
        <end position="321"/>
    </location>
</feature>
<dbReference type="InterPro" id="IPR015300">
    <property type="entry name" value="DNA-bd_pseudobarrel_sf"/>
</dbReference>
<dbReference type="EMBL" id="CM017321">
    <property type="protein sequence ID" value="KAE7998137.1"/>
    <property type="molecule type" value="Genomic_DNA"/>
</dbReference>
<dbReference type="Proteomes" id="UP000327013">
    <property type="component" value="Chromosome 1"/>
</dbReference>
<reference evidence="7 8" key="1">
    <citation type="submission" date="2019-06" db="EMBL/GenBank/DDBJ databases">
        <title>A chromosomal-level reference genome of Carpinus fangiana (Coryloideae, Betulaceae).</title>
        <authorList>
            <person name="Yang X."/>
            <person name="Wang Z."/>
            <person name="Zhang L."/>
            <person name="Hao G."/>
            <person name="Liu J."/>
            <person name="Yang Y."/>
        </authorList>
    </citation>
    <scope>NUCLEOTIDE SEQUENCE [LARGE SCALE GENOMIC DNA]</scope>
    <source>
        <strain evidence="7">Cfa_2016G</strain>
        <tissue evidence="7">Leaf</tissue>
    </source>
</reference>
<dbReference type="OrthoDB" id="1090008at2759"/>
<dbReference type="InterPro" id="IPR005508">
    <property type="entry name" value="At2g31720-like"/>
</dbReference>
<evidence type="ECO:0000256" key="2">
    <source>
        <dbReference type="ARBA" id="ARBA00023015"/>
    </source>
</evidence>
<evidence type="ECO:0000256" key="3">
    <source>
        <dbReference type="ARBA" id="ARBA00023125"/>
    </source>
</evidence>
<organism evidence="7 8">
    <name type="scientific">Carpinus fangiana</name>
    <dbReference type="NCBI Taxonomy" id="176857"/>
    <lineage>
        <taxon>Eukaryota</taxon>
        <taxon>Viridiplantae</taxon>
        <taxon>Streptophyta</taxon>
        <taxon>Embryophyta</taxon>
        <taxon>Tracheophyta</taxon>
        <taxon>Spermatophyta</taxon>
        <taxon>Magnoliopsida</taxon>
        <taxon>eudicotyledons</taxon>
        <taxon>Gunneridae</taxon>
        <taxon>Pentapetalae</taxon>
        <taxon>rosids</taxon>
        <taxon>fabids</taxon>
        <taxon>Fagales</taxon>
        <taxon>Betulaceae</taxon>
        <taxon>Carpinus</taxon>
    </lineage>
</organism>
<dbReference type="PANTHER" id="PTHR31541">
    <property type="entry name" value="B3 DOMAIN PLANT PROTEIN-RELATED"/>
    <property type="match status" value="1"/>
</dbReference>
<evidence type="ECO:0000313" key="8">
    <source>
        <dbReference type="Proteomes" id="UP000327013"/>
    </source>
</evidence>
<evidence type="ECO:0000256" key="5">
    <source>
        <dbReference type="ARBA" id="ARBA00023242"/>
    </source>
</evidence>
<keyword evidence="4" id="KW-0804">Transcription</keyword>
<keyword evidence="3" id="KW-0238">DNA-binding</keyword>
<evidence type="ECO:0000256" key="6">
    <source>
        <dbReference type="SAM" id="MobiDB-lite"/>
    </source>
</evidence>
<dbReference type="PANTHER" id="PTHR31541:SF25">
    <property type="entry name" value="GAMMA-GLIADIN B"/>
    <property type="match status" value="1"/>
</dbReference>
<dbReference type="SUPFAM" id="SSF101936">
    <property type="entry name" value="DNA-binding pseudobarrel domain"/>
    <property type="match status" value="1"/>
</dbReference>
<accession>A0A5N6QG24</accession>
<dbReference type="AlphaFoldDB" id="A0A5N6QG24"/>
<comment type="subcellular location">
    <subcellularLocation>
        <location evidence="1">Nucleus</location>
    </subcellularLocation>
</comment>
<keyword evidence="2" id="KW-0805">Transcription regulation</keyword>
<evidence type="ECO:0000313" key="7">
    <source>
        <dbReference type="EMBL" id="KAE7998137.1"/>
    </source>
</evidence>
<name>A0A5N6QG24_9ROSI</name>
<evidence type="ECO:0008006" key="9">
    <source>
        <dbReference type="Google" id="ProtNLM"/>
    </source>
</evidence>